<dbReference type="PRINTS" id="PR00116">
    <property type="entry name" value="ARGINASE"/>
</dbReference>
<comment type="similarity">
    <text evidence="4">Belongs to the arginase family.</text>
</comment>
<dbReference type="InterPro" id="IPR023696">
    <property type="entry name" value="Ureohydrolase_dom_sf"/>
</dbReference>
<dbReference type="GO" id="GO:0004053">
    <property type="term" value="F:arginase activity"/>
    <property type="evidence" value="ECO:0007669"/>
    <property type="project" value="TreeGrafter"/>
</dbReference>
<sequence length="296" mass="30786">MHRRPWKTEQVPATFVIVPQWQGSGSSRAMRLVDGASAIQGDLPAAATRVVEIPVGAGESQGTGVLRYTAIQSVLANQRRVLGATTGPVVTIGGDCAVELGAIPHALQASNESTTTVVWFDAHGDLNSPETSPSHAFHGMVLRTLLGDGPDALVPAEPLSTARVVLAGTRSLDDDEAAYIDASGIRVVSAAELNDPEAVVAAIAQTGARSVYIHVDLDVIDPAEIDGVGYPEPFGLTVQHLVQAISAIRARFALVGAGITEFAPSTPESASDDLPSILRVISALTRPVPSAEEKTP</sequence>
<organism evidence="5 6">
    <name type="scientific">Agreia bicolorata</name>
    <dbReference type="NCBI Taxonomy" id="110935"/>
    <lineage>
        <taxon>Bacteria</taxon>
        <taxon>Bacillati</taxon>
        <taxon>Actinomycetota</taxon>
        <taxon>Actinomycetes</taxon>
        <taxon>Micrococcales</taxon>
        <taxon>Microbacteriaceae</taxon>
        <taxon>Agreia</taxon>
    </lineage>
</organism>
<reference evidence="6" key="1">
    <citation type="submission" date="2017-02" db="EMBL/GenBank/DDBJ databases">
        <authorList>
            <person name="Varghese N."/>
            <person name="Submissions S."/>
        </authorList>
    </citation>
    <scope>NUCLEOTIDE SEQUENCE [LARGE SCALE GENOMIC DNA]</scope>
    <source>
        <strain evidence="6">VKM Ac-2052</strain>
    </source>
</reference>
<gene>
    <name evidence="5" type="ORF">SAMN06295879_0949</name>
</gene>
<evidence type="ECO:0000256" key="2">
    <source>
        <dbReference type="ARBA" id="ARBA00022801"/>
    </source>
</evidence>
<evidence type="ECO:0000256" key="4">
    <source>
        <dbReference type="PROSITE-ProRule" id="PRU00742"/>
    </source>
</evidence>
<name>A0A1T4XAY9_9MICO</name>
<evidence type="ECO:0000313" key="5">
    <source>
        <dbReference type="EMBL" id="SKA86663.1"/>
    </source>
</evidence>
<dbReference type="InterPro" id="IPR006035">
    <property type="entry name" value="Ureohydrolase"/>
</dbReference>
<protein>
    <submittedName>
        <fullName evidence="5">Arginase</fullName>
    </submittedName>
</protein>
<dbReference type="EMBL" id="FUYG01000002">
    <property type="protein sequence ID" value="SKA86663.1"/>
    <property type="molecule type" value="Genomic_DNA"/>
</dbReference>
<keyword evidence="2" id="KW-0378">Hydrolase</keyword>
<dbReference type="GO" id="GO:0030145">
    <property type="term" value="F:manganese ion binding"/>
    <property type="evidence" value="ECO:0007669"/>
    <property type="project" value="TreeGrafter"/>
</dbReference>
<dbReference type="PROSITE" id="PS51409">
    <property type="entry name" value="ARGINASE_2"/>
    <property type="match status" value="1"/>
</dbReference>
<evidence type="ECO:0000313" key="6">
    <source>
        <dbReference type="Proteomes" id="UP000189735"/>
    </source>
</evidence>
<dbReference type="PANTHER" id="PTHR43782:SF3">
    <property type="entry name" value="ARGINASE"/>
    <property type="match status" value="1"/>
</dbReference>
<dbReference type="SUPFAM" id="SSF52768">
    <property type="entry name" value="Arginase/deacetylase"/>
    <property type="match status" value="1"/>
</dbReference>
<dbReference type="Gene3D" id="3.40.800.10">
    <property type="entry name" value="Ureohydrolase domain"/>
    <property type="match status" value="1"/>
</dbReference>
<dbReference type="Pfam" id="PF00491">
    <property type="entry name" value="Arginase"/>
    <property type="match status" value="1"/>
</dbReference>
<dbReference type="Proteomes" id="UP000189735">
    <property type="component" value="Unassembled WGS sequence"/>
</dbReference>
<evidence type="ECO:0000256" key="1">
    <source>
        <dbReference type="ARBA" id="ARBA00022723"/>
    </source>
</evidence>
<dbReference type="GO" id="GO:0005829">
    <property type="term" value="C:cytosol"/>
    <property type="evidence" value="ECO:0007669"/>
    <property type="project" value="TreeGrafter"/>
</dbReference>
<accession>A0A1T4XAY9</accession>
<evidence type="ECO:0000256" key="3">
    <source>
        <dbReference type="ARBA" id="ARBA00023211"/>
    </source>
</evidence>
<dbReference type="AlphaFoldDB" id="A0A1T4XAY9"/>
<dbReference type="CDD" id="cd09999">
    <property type="entry name" value="Arginase-like_1"/>
    <property type="match status" value="1"/>
</dbReference>
<keyword evidence="3" id="KW-0464">Manganese</keyword>
<proteinExistence type="inferred from homology"/>
<keyword evidence="1" id="KW-0479">Metal-binding</keyword>
<dbReference type="PANTHER" id="PTHR43782">
    <property type="entry name" value="ARGINASE"/>
    <property type="match status" value="1"/>
</dbReference>